<organism evidence="1 2">
    <name type="scientific">Punica granatum</name>
    <name type="common">Pomegranate</name>
    <dbReference type="NCBI Taxonomy" id="22663"/>
    <lineage>
        <taxon>Eukaryota</taxon>
        <taxon>Viridiplantae</taxon>
        <taxon>Streptophyta</taxon>
        <taxon>Embryophyta</taxon>
        <taxon>Tracheophyta</taxon>
        <taxon>Spermatophyta</taxon>
        <taxon>Magnoliopsida</taxon>
        <taxon>eudicotyledons</taxon>
        <taxon>Gunneridae</taxon>
        <taxon>Pentapetalae</taxon>
        <taxon>rosids</taxon>
        <taxon>malvids</taxon>
        <taxon>Myrtales</taxon>
        <taxon>Lythraceae</taxon>
        <taxon>Punica</taxon>
    </lineage>
</organism>
<comment type="caution">
    <text evidence="1">The sequence shown here is derived from an EMBL/GenBank/DDBJ whole genome shotgun (WGS) entry which is preliminary data.</text>
</comment>
<protein>
    <submittedName>
        <fullName evidence="1">Uncharacterized protein</fullName>
    </submittedName>
</protein>
<accession>A0A2I0KGI1</accession>
<name>A0A2I0KGI1_PUNGR</name>
<dbReference type="EMBL" id="PGOL01000623">
    <property type="protein sequence ID" value="PKI67273.1"/>
    <property type="molecule type" value="Genomic_DNA"/>
</dbReference>
<dbReference type="Proteomes" id="UP000233551">
    <property type="component" value="Unassembled WGS sequence"/>
</dbReference>
<dbReference type="AlphaFoldDB" id="A0A2I0KGI1"/>
<proteinExistence type="predicted"/>
<evidence type="ECO:0000313" key="1">
    <source>
        <dbReference type="EMBL" id="PKI67273.1"/>
    </source>
</evidence>
<gene>
    <name evidence="1" type="ORF">CRG98_012345</name>
</gene>
<sequence length="126" mass="14185">MRALSHGLGVSTFPWGRVTETLEKKSPLAILQPKDRGPASYPCLRGTGYTYLLRHWSFETKNSKSGGSITCGPISRTSFRYSICLGFAVLFHLLRELGCILLTRFDTVTSMKHSDRLLTDRNPYND</sequence>
<reference evidence="1 2" key="1">
    <citation type="submission" date="2017-11" db="EMBL/GenBank/DDBJ databases">
        <title>De-novo sequencing of pomegranate (Punica granatum L.) genome.</title>
        <authorList>
            <person name="Akparov Z."/>
            <person name="Amiraslanov A."/>
            <person name="Hajiyeva S."/>
            <person name="Abbasov M."/>
            <person name="Kaur K."/>
            <person name="Hamwieh A."/>
            <person name="Solovyev V."/>
            <person name="Salamov A."/>
            <person name="Braich B."/>
            <person name="Kosarev P."/>
            <person name="Mahmoud A."/>
            <person name="Hajiyev E."/>
            <person name="Babayeva S."/>
            <person name="Izzatullayeva V."/>
            <person name="Mammadov A."/>
            <person name="Mammadov A."/>
            <person name="Sharifova S."/>
            <person name="Ojaghi J."/>
            <person name="Eynullazada K."/>
            <person name="Bayramov B."/>
            <person name="Abdulazimova A."/>
            <person name="Shahmuradov I."/>
        </authorList>
    </citation>
    <scope>NUCLEOTIDE SEQUENCE [LARGE SCALE GENOMIC DNA]</scope>
    <source>
        <strain evidence="2">cv. AG2017</strain>
        <tissue evidence="1">Leaf</tissue>
    </source>
</reference>
<keyword evidence="2" id="KW-1185">Reference proteome</keyword>
<evidence type="ECO:0000313" key="2">
    <source>
        <dbReference type="Proteomes" id="UP000233551"/>
    </source>
</evidence>